<comment type="catalytic activity">
    <reaction evidence="22">
        <text>L-seryl-[protein] + ATP = O-phospho-L-seryl-[protein] + ADP + H(+)</text>
        <dbReference type="Rhea" id="RHEA:17989"/>
        <dbReference type="Rhea" id="RHEA-COMP:9863"/>
        <dbReference type="Rhea" id="RHEA-COMP:11604"/>
        <dbReference type="ChEBI" id="CHEBI:15378"/>
        <dbReference type="ChEBI" id="CHEBI:29999"/>
        <dbReference type="ChEBI" id="CHEBI:30616"/>
        <dbReference type="ChEBI" id="CHEBI:83421"/>
        <dbReference type="ChEBI" id="CHEBI:456216"/>
        <dbReference type="EC" id="2.7.11.1"/>
    </reaction>
</comment>
<evidence type="ECO:0000256" key="18">
    <source>
        <dbReference type="ARBA" id="ARBA00025760"/>
    </source>
</evidence>
<dbReference type="PANTHER" id="PTHR13800:SF8">
    <property type="entry name" value="TRANSIENT RECEPTOR POTENTIAL CATION CHANNEL SUBFAMILY M MEMBER 7"/>
    <property type="match status" value="1"/>
</dbReference>
<evidence type="ECO:0000256" key="7">
    <source>
        <dbReference type="ARBA" id="ARBA00022568"/>
    </source>
</evidence>
<dbReference type="GO" id="GO:0004674">
    <property type="term" value="F:protein serine/threonine kinase activity"/>
    <property type="evidence" value="ECO:0007669"/>
    <property type="project" value="UniProtKB-KW"/>
</dbReference>
<protein>
    <recommendedName>
        <fullName evidence="3">non-specific serine/threonine protein kinase</fullName>
        <ecNumber evidence="3">2.7.11.1</ecNumber>
    </recommendedName>
</protein>
<evidence type="ECO:0000256" key="16">
    <source>
        <dbReference type="ARBA" id="ARBA00023136"/>
    </source>
</evidence>
<sequence>MHGNIEKYPVYIKLMICFQGNLPPGYKITLIDIGLVIEYLMGGTYRCTYTRKRFRLIYNSLGGNNRRSGRNTSSSTPQLRKSHESFGNRADKKEKMRHNHFIKTAQPYRPKIDTAVEEGKKKRAKDEIVDIDDPETKRFPYPLNELLIWACLMKRQVMARFLWQHGEESMAKALVACKIYRSMAYEAKQSDLVDDTSEELKQYSNDFGQLAVELLEQSFRQDETMAMKLLTYELKNWSNSTCLKLAVSSRLRPFVAHTCTQMLLSDMWMGRLNMRKNSWYKVILSILVPPAILMLEYKTKAEMSHIPQSQDAHQMTMEDSENNFQNIAEEIPMEVFKEVRILDSNEGKNEMEIQIKSKKLPITRKFYAFYHAPIVKFWFNTLAYLGFLMLYTFVVLVQMERLPSVQEWIVIAYIFTYAIEKVREIFMSEAGKISQKIKVWFSDYFNISDTIAIISFFVGFGLRFGAKWNFENAYDNHVFVAGRLIYCLNIIFWYVRLLDFLAVNQQAGPYVMMIGKMVANMFYIVVIMALVLLSFGVPRKAILYPREAPSWTLAKDIVFHPYWMIFGEVYAYEIDVCANDSTISQICGPGTWLTPFLQAVYLFVQYIIMVNLLIAFFNNVYLQVKAISNIVWKYQRYHFIMAYHEKPVLPPPLIILSHIVSLFCCICKRRKKDKTSDGPKLFLTEEDQKKLHDFEEQCVEMYFNEKDDKFHSGSEERIRVTFERVEQMCIQIKEVGDRVNYIKRSLQSLDSQIGHLQDLSALTVDTLKTLTAQKASEASKVHNEITRELSISKHLAQNLIDDGPVRPSVWKKHSVVNTLSSSLPQGGLESTNPFLCNIFMKDEKDPPCNIFSQDLPVIPQRKEFNFPEAGSSCGALFPSAVSPPELRQRIHGVEMLKIFSKNQKLGSSSNSIPHLSSPPTKFFVSTPSQPSCKSHLETVTKDQEIVCSKAAEGDNVEFGAFVGKFSKPSDAPSENTLKHVSSHAGFTECRKTSIPLHSEQGLASPFKPVLDTNYYYSAVERNNLMRLSQSIPFTPVPPRGEPVTVYRLEESSPSILNNSMSSWSQLGLCAKIEFLSKEEMGGGLRRAVKVQCTWSEHDILKSGHLYIIKSFLPEVVNAWSRVYKEDTVLHLCLREIQQSFGFMFLEVFLLYCHSAGQWFAVEECMTGEFRKYNNNNGDEIIPTNTLEEIMLAFSHWTYEYTRGELLVLDLQGVGENLTDPSVIKAEEKRSCDMVFGPANLGEDAIKNFRAKHHCNSCCRKLKLPDLKRNDYTPDKMLFPQDEPSDLTLQPGNSTKESESTNSIRLML</sequence>
<keyword evidence="7" id="KW-0109">Calcium transport</keyword>
<evidence type="ECO:0000256" key="3">
    <source>
        <dbReference type="ARBA" id="ARBA00012513"/>
    </source>
</evidence>
<dbReference type="GO" id="GO:0005634">
    <property type="term" value="C:nucleus"/>
    <property type="evidence" value="ECO:0007669"/>
    <property type="project" value="UniProtKB-SubCell"/>
</dbReference>
<evidence type="ECO:0000313" key="26">
    <source>
        <dbReference type="Ensembl" id="ENSUAMP00000031813.1"/>
    </source>
</evidence>
<dbReference type="InterPro" id="IPR037162">
    <property type="entry name" value="TRPM_tetra_sf"/>
</dbReference>
<evidence type="ECO:0000256" key="11">
    <source>
        <dbReference type="ARBA" id="ARBA00022723"/>
    </source>
</evidence>
<feature type="domain" description="Alpha-type protein kinase" evidence="25">
    <location>
        <begin position="1055"/>
        <end position="1266"/>
    </location>
</feature>
<dbReference type="GO" id="GO:0005524">
    <property type="term" value="F:ATP binding"/>
    <property type="evidence" value="ECO:0007669"/>
    <property type="project" value="InterPro"/>
</dbReference>
<evidence type="ECO:0000256" key="4">
    <source>
        <dbReference type="ARBA" id="ARBA00022475"/>
    </source>
</evidence>
<feature type="transmembrane region" description="Helical" evidence="24">
    <location>
        <begin position="518"/>
        <end position="537"/>
    </location>
</feature>
<dbReference type="InterPro" id="IPR005821">
    <property type="entry name" value="Ion_trans_dom"/>
</dbReference>
<dbReference type="SUPFAM" id="SSF56112">
    <property type="entry name" value="Protein kinase-like (PK-like)"/>
    <property type="match status" value="1"/>
</dbReference>
<dbReference type="GO" id="GO:0005886">
    <property type="term" value="C:plasma membrane"/>
    <property type="evidence" value="ECO:0007669"/>
    <property type="project" value="UniProtKB-SubCell"/>
</dbReference>
<dbReference type="Pfam" id="PF16519">
    <property type="entry name" value="TRPM_tetra"/>
    <property type="match status" value="1"/>
</dbReference>
<evidence type="ECO:0000256" key="6">
    <source>
        <dbReference type="ARBA" id="ARBA00022553"/>
    </source>
</evidence>
<evidence type="ECO:0000256" key="24">
    <source>
        <dbReference type="SAM" id="Phobius"/>
    </source>
</evidence>
<comment type="catalytic activity">
    <reaction evidence="19">
        <text>Mg(2+)(in) = Mg(2+)(out)</text>
        <dbReference type="Rhea" id="RHEA:29827"/>
        <dbReference type="ChEBI" id="CHEBI:18420"/>
    </reaction>
</comment>
<keyword evidence="14" id="KW-0106">Calcium</keyword>
<keyword evidence="10 24" id="KW-0812">Transmembrane</keyword>
<dbReference type="Gene3D" id="3.20.200.10">
    <property type="entry name" value="MHCK/EF2 kinase"/>
    <property type="match status" value="1"/>
</dbReference>
<keyword evidence="8" id="KW-0407">Ion channel</keyword>
<comment type="subcellular location">
    <subcellularLocation>
        <location evidence="2">Cell membrane</location>
        <topology evidence="2">Multi-pass membrane protein</topology>
    </subcellularLocation>
    <subcellularLocation>
        <location evidence="1">Nucleus</location>
    </subcellularLocation>
</comment>
<keyword evidence="8" id="KW-0107">Calcium channel</keyword>
<proteinExistence type="inferred from homology"/>
<keyword evidence="5" id="KW-0723">Serine/threonine-protein kinase</keyword>
<dbReference type="InterPro" id="IPR032415">
    <property type="entry name" value="TRPM_tetra"/>
</dbReference>
<comment type="catalytic activity">
    <reaction evidence="21">
        <text>L-threonyl-[protein] + ATP = O-phospho-L-threonyl-[protein] + ADP + H(+)</text>
        <dbReference type="Rhea" id="RHEA:46608"/>
        <dbReference type="Rhea" id="RHEA-COMP:11060"/>
        <dbReference type="Rhea" id="RHEA-COMP:11605"/>
        <dbReference type="ChEBI" id="CHEBI:15378"/>
        <dbReference type="ChEBI" id="CHEBI:30013"/>
        <dbReference type="ChEBI" id="CHEBI:30616"/>
        <dbReference type="ChEBI" id="CHEBI:61977"/>
        <dbReference type="ChEBI" id="CHEBI:456216"/>
        <dbReference type="EC" id="2.7.11.1"/>
    </reaction>
</comment>
<keyword evidence="17" id="KW-0539">Nucleus</keyword>
<evidence type="ECO:0000256" key="21">
    <source>
        <dbReference type="ARBA" id="ARBA00047899"/>
    </source>
</evidence>
<evidence type="ECO:0000313" key="27">
    <source>
        <dbReference type="Proteomes" id="UP000291022"/>
    </source>
</evidence>
<evidence type="ECO:0000256" key="23">
    <source>
        <dbReference type="SAM" id="MobiDB-lite"/>
    </source>
</evidence>
<keyword evidence="12" id="KW-0418">Kinase</keyword>
<dbReference type="InterPro" id="IPR011009">
    <property type="entry name" value="Kinase-like_dom_sf"/>
</dbReference>
<accession>A0A452SH59</accession>
<keyword evidence="11" id="KW-0479">Metal-binding</keyword>
<keyword evidence="7" id="KW-0406">Ion transport</keyword>
<feature type="transmembrane region" description="Helical" evidence="24">
    <location>
        <begin position="599"/>
        <end position="622"/>
    </location>
</feature>
<evidence type="ECO:0000256" key="9">
    <source>
        <dbReference type="ARBA" id="ARBA00022679"/>
    </source>
</evidence>
<organism evidence="26 27">
    <name type="scientific">Ursus americanus</name>
    <name type="common">American black bear</name>
    <name type="synonym">Euarctos americanus</name>
    <dbReference type="NCBI Taxonomy" id="9643"/>
    <lineage>
        <taxon>Eukaryota</taxon>
        <taxon>Metazoa</taxon>
        <taxon>Chordata</taxon>
        <taxon>Craniata</taxon>
        <taxon>Vertebrata</taxon>
        <taxon>Euteleostomi</taxon>
        <taxon>Mammalia</taxon>
        <taxon>Eutheria</taxon>
        <taxon>Laurasiatheria</taxon>
        <taxon>Carnivora</taxon>
        <taxon>Caniformia</taxon>
        <taxon>Ursidae</taxon>
        <taxon>Ursus</taxon>
    </lineage>
</organism>
<dbReference type="InterPro" id="IPR057366">
    <property type="entry name" value="TRPM-like"/>
</dbReference>
<dbReference type="GO" id="GO:0005262">
    <property type="term" value="F:calcium channel activity"/>
    <property type="evidence" value="ECO:0007669"/>
    <property type="project" value="UniProtKB-KW"/>
</dbReference>
<evidence type="ECO:0000256" key="1">
    <source>
        <dbReference type="ARBA" id="ARBA00004123"/>
    </source>
</evidence>
<dbReference type="GO" id="GO:0051262">
    <property type="term" value="P:protein tetramerization"/>
    <property type="evidence" value="ECO:0007669"/>
    <property type="project" value="InterPro"/>
</dbReference>
<reference evidence="26" key="3">
    <citation type="submission" date="2025-09" db="UniProtKB">
        <authorList>
            <consortium name="Ensembl"/>
        </authorList>
    </citation>
    <scope>IDENTIFICATION</scope>
</reference>
<evidence type="ECO:0000256" key="14">
    <source>
        <dbReference type="ARBA" id="ARBA00022837"/>
    </source>
</evidence>
<keyword evidence="7" id="KW-0813">Transport</keyword>
<evidence type="ECO:0000256" key="5">
    <source>
        <dbReference type="ARBA" id="ARBA00022527"/>
    </source>
</evidence>
<keyword evidence="13" id="KW-0862">Zinc</keyword>
<dbReference type="Pfam" id="PF02816">
    <property type="entry name" value="Alpha_kinase"/>
    <property type="match status" value="1"/>
</dbReference>
<dbReference type="InterPro" id="IPR004166">
    <property type="entry name" value="a-kinase_dom"/>
</dbReference>
<keyword evidence="16 24" id="KW-0472">Membrane</keyword>
<dbReference type="PROSITE" id="PS51158">
    <property type="entry name" value="ALPHA_KINASE"/>
    <property type="match status" value="1"/>
</dbReference>
<feature type="transmembrane region" description="Helical" evidence="24">
    <location>
        <begin position="377"/>
        <end position="399"/>
    </location>
</feature>
<dbReference type="GeneTree" id="ENSGT00940000157091"/>
<dbReference type="FunFam" id="1.20.5.1010:FF:000002">
    <property type="entry name" value="Transient receptor potential cation channel subfamily M member 7"/>
    <property type="match status" value="1"/>
</dbReference>
<dbReference type="Pfam" id="PF00520">
    <property type="entry name" value="Ion_trans"/>
    <property type="match status" value="1"/>
</dbReference>
<feature type="transmembrane region" description="Helical" evidence="24">
    <location>
        <begin position="444"/>
        <end position="466"/>
    </location>
</feature>
<keyword evidence="6" id="KW-0597">Phosphoprotein</keyword>
<feature type="compositionally biased region" description="Polar residues" evidence="23">
    <location>
        <begin position="1286"/>
        <end position="1307"/>
    </location>
</feature>
<dbReference type="SMART" id="SM00811">
    <property type="entry name" value="Alpha_kinase"/>
    <property type="match status" value="1"/>
</dbReference>
<name>A0A452SH59_URSAM</name>
<dbReference type="GO" id="GO:0055080">
    <property type="term" value="P:monoatomic cation homeostasis"/>
    <property type="evidence" value="ECO:0007669"/>
    <property type="project" value="TreeGrafter"/>
</dbReference>
<dbReference type="Gene3D" id="3.30.200.20">
    <property type="entry name" value="Phosphorylase Kinase, domain 1"/>
    <property type="match status" value="1"/>
</dbReference>
<evidence type="ECO:0000256" key="17">
    <source>
        <dbReference type="ARBA" id="ARBA00023242"/>
    </source>
</evidence>
<evidence type="ECO:0000256" key="15">
    <source>
        <dbReference type="ARBA" id="ARBA00022989"/>
    </source>
</evidence>
<evidence type="ECO:0000256" key="20">
    <source>
        <dbReference type="ARBA" id="ARBA00034634"/>
    </source>
</evidence>
<evidence type="ECO:0000256" key="8">
    <source>
        <dbReference type="ARBA" id="ARBA00022673"/>
    </source>
</evidence>
<evidence type="ECO:0000256" key="22">
    <source>
        <dbReference type="ARBA" id="ARBA00048679"/>
    </source>
</evidence>
<evidence type="ECO:0000256" key="19">
    <source>
        <dbReference type="ARBA" id="ARBA00034269"/>
    </source>
</evidence>
<dbReference type="EC" id="2.7.11.1" evidence="3"/>
<dbReference type="Gene3D" id="1.20.5.1010">
    <property type="entry name" value="TRPM, tetramerisation domain"/>
    <property type="match status" value="1"/>
</dbReference>
<dbReference type="GO" id="GO:0046872">
    <property type="term" value="F:metal ion binding"/>
    <property type="evidence" value="ECO:0007669"/>
    <property type="project" value="UniProtKB-KW"/>
</dbReference>
<reference evidence="27" key="1">
    <citation type="submission" date="2016-06" db="EMBL/GenBank/DDBJ databases">
        <title>De novo assembly and RNA-Seq shows season-dependent expression and editing in black bear kidneys.</title>
        <authorList>
            <person name="Korstanje R."/>
            <person name="Srivastava A."/>
            <person name="Sarsani V.K."/>
            <person name="Sheehan S.M."/>
            <person name="Seger R.L."/>
            <person name="Barter M.E."/>
            <person name="Lindqvist C."/>
            <person name="Brody L.C."/>
            <person name="Mullikin J.C."/>
        </authorList>
    </citation>
    <scope>NUCLEOTIDE SEQUENCE [LARGE SCALE GENOMIC DNA]</scope>
</reference>
<keyword evidence="15 24" id="KW-1133">Transmembrane helix</keyword>
<keyword evidence="4" id="KW-1003">Cell membrane</keyword>
<evidence type="ECO:0000256" key="13">
    <source>
        <dbReference type="ARBA" id="ARBA00022833"/>
    </source>
</evidence>
<feature type="region of interest" description="Disordered" evidence="23">
    <location>
        <begin position="65"/>
        <end position="95"/>
    </location>
</feature>
<dbReference type="PANTHER" id="PTHR13800">
    <property type="entry name" value="TRANSIENT RECEPTOR POTENTIAL CATION CHANNEL, SUBFAMILY M, MEMBER 6"/>
    <property type="match status" value="1"/>
</dbReference>
<dbReference type="FunFam" id="3.20.200.10:FF:000001">
    <property type="entry name" value="Transient receptor potential cation channel, subfamily M, member 7"/>
    <property type="match status" value="1"/>
</dbReference>
<evidence type="ECO:0000259" key="25">
    <source>
        <dbReference type="PROSITE" id="PS51158"/>
    </source>
</evidence>
<dbReference type="Pfam" id="PF25508">
    <property type="entry name" value="TRPM2"/>
    <property type="match status" value="1"/>
</dbReference>
<dbReference type="Proteomes" id="UP000291022">
    <property type="component" value="Unassembled WGS sequence"/>
</dbReference>
<comment type="catalytic activity">
    <reaction evidence="20">
        <text>Zn(2+)(in) = Zn(2+)(out)</text>
        <dbReference type="Rhea" id="RHEA:29351"/>
        <dbReference type="ChEBI" id="CHEBI:29105"/>
    </reaction>
</comment>
<dbReference type="Ensembl" id="ENSUAMT00000035473.1">
    <property type="protein sequence ID" value="ENSUAMP00000031813.1"/>
    <property type="gene ID" value="ENSUAMG00000024060.1"/>
</dbReference>
<feature type="transmembrane region" description="Helical" evidence="24">
    <location>
        <begin position="478"/>
        <end position="497"/>
    </location>
</feature>
<evidence type="ECO:0000256" key="12">
    <source>
        <dbReference type="ARBA" id="ARBA00022777"/>
    </source>
</evidence>
<keyword evidence="27" id="KW-1185">Reference proteome</keyword>
<dbReference type="InterPro" id="IPR050927">
    <property type="entry name" value="TRPM"/>
</dbReference>
<feature type="compositionally biased region" description="Basic and acidic residues" evidence="23">
    <location>
        <begin position="81"/>
        <end position="94"/>
    </location>
</feature>
<reference evidence="26" key="2">
    <citation type="submission" date="2025-08" db="UniProtKB">
        <authorList>
            <consortium name="Ensembl"/>
        </authorList>
    </citation>
    <scope>IDENTIFICATION</scope>
</reference>
<feature type="region of interest" description="Disordered" evidence="23">
    <location>
        <begin position="1272"/>
        <end position="1307"/>
    </location>
</feature>
<evidence type="ECO:0000256" key="2">
    <source>
        <dbReference type="ARBA" id="ARBA00004651"/>
    </source>
</evidence>
<feature type="compositionally biased region" description="Low complexity" evidence="23">
    <location>
        <begin position="65"/>
        <end position="76"/>
    </location>
</feature>
<keyword evidence="9" id="KW-0808">Transferase</keyword>
<evidence type="ECO:0000256" key="10">
    <source>
        <dbReference type="ARBA" id="ARBA00022692"/>
    </source>
</evidence>
<comment type="similarity">
    <text evidence="18">In the C-terminal section; belongs to the protein kinase superfamily. Alpha-type protein kinase family. ALPK subfamily.</text>
</comment>